<feature type="compositionally biased region" description="Basic and acidic residues" evidence="1">
    <location>
        <begin position="1"/>
        <end position="23"/>
    </location>
</feature>
<reference evidence="2 3" key="1">
    <citation type="submission" date="2020-04" db="EMBL/GenBank/DDBJ databases">
        <title>Enterovirga sp. isolate from soil.</title>
        <authorList>
            <person name="Chea S."/>
            <person name="Kim D.-U."/>
        </authorList>
    </citation>
    <scope>NUCLEOTIDE SEQUENCE [LARGE SCALE GENOMIC DNA]</scope>
    <source>
        <strain evidence="2 3">DB1703</strain>
    </source>
</reference>
<evidence type="ECO:0000256" key="1">
    <source>
        <dbReference type="SAM" id="MobiDB-lite"/>
    </source>
</evidence>
<evidence type="ECO:0000313" key="2">
    <source>
        <dbReference type="EMBL" id="NNM74009.1"/>
    </source>
</evidence>
<dbReference type="Proteomes" id="UP000564885">
    <property type="component" value="Unassembled WGS sequence"/>
</dbReference>
<comment type="caution">
    <text evidence="2">The sequence shown here is derived from an EMBL/GenBank/DDBJ whole genome shotgun (WGS) entry which is preliminary data.</text>
</comment>
<dbReference type="AlphaFoldDB" id="A0A849IC63"/>
<feature type="region of interest" description="Disordered" evidence="1">
    <location>
        <begin position="1"/>
        <end position="69"/>
    </location>
</feature>
<keyword evidence="3" id="KW-1185">Reference proteome</keyword>
<feature type="compositionally biased region" description="Basic and acidic residues" evidence="1">
    <location>
        <begin position="44"/>
        <end position="69"/>
    </location>
</feature>
<accession>A0A849IC63</accession>
<dbReference type="EMBL" id="JABEPP010000004">
    <property type="protein sequence ID" value="NNM74009.1"/>
    <property type="molecule type" value="Genomic_DNA"/>
</dbReference>
<gene>
    <name evidence="2" type="ORF">HJG44_16625</name>
</gene>
<dbReference type="RefSeq" id="WP_171219441.1">
    <property type="nucleotide sequence ID" value="NZ_JABEPP010000004.1"/>
</dbReference>
<protein>
    <submittedName>
        <fullName evidence="2">Uncharacterized protein</fullName>
    </submittedName>
</protein>
<evidence type="ECO:0000313" key="3">
    <source>
        <dbReference type="Proteomes" id="UP000564885"/>
    </source>
</evidence>
<organism evidence="2 3">
    <name type="scientific">Enterovirga aerilata</name>
    <dbReference type="NCBI Taxonomy" id="2730920"/>
    <lineage>
        <taxon>Bacteria</taxon>
        <taxon>Pseudomonadati</taxon>
        <taxon>Pseudomonadota</taxon>
        <taxon>Alphaproteobacteria</taxon>
        <taxon>Hyphomicrobiales</taxon>
        <taxon>Methylobacteriaceae</taxon>
        <taxon>Enterovirga</taxon>
    </lineage>
</organism>
<sequence>MADPKDPRSEAEKARADLKRNDEMGLAVPESPEEARPSVTPETFGERTDPGYEGPVDRESRDDPLPEAP</sequence>
<proteinExistence type="predicted"/>
<name>A0A849IC63_9HYPH</name>